<evidence type="ECO:0000313" key="9">
    <source>
        <dbReference type="EMBL" id="MDZ5456125.1"/>
    </source>
</evidence>
<organism evidence="9 10">
    <name type="scientific">Azohydromonas lata</name>
    <dbReference type="NCBI Taxonomy" id="45677"/>
    <lineage>
        <taxon>Bacteria</taxon>
        <taxon>Pseudomonadati</taxon>
        <taxon>Pseudomonadota</taxon>
        <taxon>Betaproteobacteria</taxon>
        <taxon>Burkholderiales</taxon>
        <taxon>Sphaerotilaceae</taxon>
        <taxon>Azohydromonas</taxon>
    </lineage>
</organism>
<evidence type="ECO:0000256" key="2">
    <source>
        <dbReference type="ARBA" id="ARBA00022642"/>
    </source>
</evidence>
<proteinExistence type="inferred from homology"/>
<evidence type="ECO:0000256" key="6">
    <source>
        <dbReference type="ARBA" id="ARBA00039017"/>
    </source>
</evidence>
<keyword evidence="2" id="KW-0662">Pyridine nucleotide biosynthesis</keyword>
<feature type="domain" description="Isochorismatase-like" evidence="8">
    <location>
        <begin position="20"/>
        <end position="201"/>
    </location>
</feature>
<dbReference type="PANTHER" id="PTHR11080:SF2">
    <property type="entry name" value="LD05707P"/>
    <property type="match status" value="1"/>
</dbReference>
<evidence type="ECO:0000256" key="4">
    <source>
        <dbReference type="ARBA" id="ARBA00022801"/>
    </source>
</evidence>
<dbReference type="InterPro" id="IPR052347">
    <property type="entry name" value="Isochorismatase_Nicotinamidase"/>
</dbReference>
<dbReference type="EC" id="3.5.1.19" evidence="6"/>
<name>A0ABU5IC58_9BURK</name>
<reference evidence="9 10" key="1">
    <citation type="submission" date="2023-11" db="EMBL/GenBank/DDBJ databases">
        <title>Draft genome of Azohydromonas lata strain H1 (DSM1123), a polyhydroxyalkanoate producer.</title>
        <authorList>
            <person name="Traversa D."/>
            <person name="D'Addabbo P."/>
            <person name="Pazzani C."/>
            <person name="Manzari C."/>
            <person name="Chiara M."/>
            <person name="Scrascia M."/>
        </authorList>
    </citation>
    <scope>NUCLEOTIDE SEQUENCE [LARGE SCALE GENOMIC DNA]</scope>
    <source>
        <strain evidence="9 10">H1</strain>
    </source>
</reference>
<dbReference type="SUPFAM" id="SSF52499">
    <property type="entry name" value="Isochorismatase-like hydrolases"/>
    <property type="match status" value="1"/>
</dbReference>
<dbReference type="InterPro" id="IPR000868">
    <property type="entry name" value="Isochorismatase-like_dom"/>
</dbReference>
<dbReference type="EMBL" id="JAXOJX010000006">
    <property type="protein sequence ID" value="MDZ5456125.1"/>
    <property type="molecule type" value="Genomic_DNA"/>
</dbReference>
<sequence>MNPTLSPDAARDAPPGPGDALLLVDVQHDFLPGGALAVPQGDRVLAPLQRCLAAFARQGLPVFATRDWHPAAHCSFTAQGGPWPPHCVAGSAGAAFPQALQWPPGATVVSKGTETGQEAYSGFAGTELAAQLKAAGVRRLFVGGLATDYCVKSTVLDAREHGFDVVVLRDAVAAVNVQPADGEQALGAMAQAGAALRDSAQALG</sequence>
<dbReference type="InterPro" id="IPR036380">
    <property type="entry name" value="Isochorismatase-like_sf"/>
</dbReference>
<dbReference type="Proteomes" id="UP001293718">
    <property type="component" value="Unassembled WGS sequence"/>
</dbReference>
<evidence type="ECO:0000256" key="5">
    <source>
        <dbReference type="ARBA" id="ARBA00037900"/>
    </source>
</evidence>
<evidence type="ECO:0000256" key="7">
    <source>
        <dbReference type="ARBA" id="ARBA00043224"/>
    </source>
</evidence>
<dbReference type="PANTHER" id="PTHR11080">
    <property type="entry name" value="PYRAZINAMIDASE/NICOTINAMIDASE"/>
    <property type="match status" value="1"/>
</dbReference>
<keyword evidence="10" id="KW-1185">Reference proteome</keyword>
<dbReference type="Gene3D" id="3.40.50.850">
    <property type="entry name" value="Isochorismatase-like"/>
    <property type="match status" value="1"/>
</dbReference>
<comment type="similarity">
    <text evidence="1">Belongs to the isochorismatase family.</text>
</comment>
<keyword evidence="3" id="KW-0479">Metal-binding</keyword>
<keyword evidence="4" id="KW-0378">Hydrolase</keyword>
<gene>
    <name evidence="9" type="ORF">SM757_06025</name>
</gene>
<evidence type="ECO:0000256" key="3">
    <source>
        <dbReference type="ARBA" id="ARBA00022723"/>
    </source>
</evidence>
<evidence type="ECO:0000256" key="1">
    <source>
        <dbReference type="ARBA" id="ARBA00006336"/>
    </source>
</evidence>
<evidence type="ECO:0000313" key="10">
    <source>
        <dbReference type="Proteomes" id="UP001293718"/>
    </source>
</evidence>
<dbReference type="Pfam" id="PF00857">
    <property type="entry name" value="Isochorismatase"/>
    <property type="match status" value="1"/>
</dbReference>
<accession>A0ABU5IC58</accession>
<protein>
    <recommendedName>
        <fullName evidence="6">nicotinamidase</fullName>
        <ecNumber evidence="6">3.5.1.19</ecNumber>
    </recommendedName>
    <alternativeName>
        <fullName evidence="7">Nicotinamide deamidase</fullName>
    </alternativeName>
</protein>
<evidence type="ECO:0000259" key="8">
    <source>
        <dbReference type="Pfam" id="PF00857"/>
    </source>
</evidence>
<comment type="caution">
    <text evidence="9">The sequence shown here is derived from an EMBL/GenBank/DDBJ whole genome shotgun (WGS) entry which is preliminary data.</text>
</comment>
<dbReference type="RefSeq" id="WP_066337922.1">
    <property type="nucleotide sequence ID" value="NZ_JAXOJX010000006.1"/>
</dbReference>
<comment type="pathway">
    <text evidence="5">Cofactor biosynthesis; nicotinate biosynthesis; nicotinate from nicotinamide: step 1/1.</text>
</comment>